<evidence type="ECO:0000313" key="2">
    <source>
        <dbReference type="EMBL" id="KAG8433972.1"/>
    </source>
</evidence>
<protein>
    <submittedName>
        <fullName evidence="2">Uncharacterized protein</fullName>
    </submittedName>
</protein>
<keyword evidence="1" id="KW-0472">Membrane</keyword>
<proteinExistence type="predicted"/>
<dbReference type="Proteomes" id="UP000812440">
    <property type="component" value="Chromosome 7"/>
</dbReference>
<dbReference type="EMBL" id="JAACNH010000008">
    <property type="protein sequence ID" value="KAG8433972.1"/>
    <property type="molecule type" value="Genomic_DNA"/>
</dbReference>
<keyword evidence="1" id="KW-1133">Transmembrane helix</keyword>
<keyword evidence="3" id="KW-1185">Reference proteome</keyword>
<comment type="caution">
    <text evidence="2">The sequence shown here is derived from an EMBL/GenBank/DDBJ whole genome shotgun (WGS) entry which is preliminary data.</text>
</comment>
<reference evidence="2" key="1">
    <citation type="thesis" date="2020" institute="ProQuest LLC" country="789 East Eisenhower Parkway, Ann Arbor, MI, USA">
        <title>Comparative Genomics and Chromosome Evolution.</title>
        <authorList>
            <person name="Mudd A.B."/>
        </authorList>
    </citation>
    <scope>NUCLEOTIDE SEQUENCE</scope>
    <source>
        <strain evidence="2">Female2</strain>
        <tissue evidence="2">Blood</tissue>
    </source>
</reference>
<sequence>MFLQLFGSVFILLNCLIRMFIIALYMCIYVCVRVLYVLKVDHKDQLLTGHYINSFSPPKHLGSPRTVNSFVGSFHKNRWNGI</sequence>
<accession>A0A8T2IPS0</accession>
<organism evidence="2 3">
    <name type="scientific">Hymenochirus boettgeri</name>
    <name type="common">Congo dwarf clawed frog</name>
    <dbReference type="NCBI Taxonomy" id="247094"/>
    <lineage>
        <taxon>Eukaryota</taxon>
        <taxon>Metazoa</taxon>
        <taxon>Chordata</taxon>
        <taxon>Craniata</taxon>
        <taxon>Vertebrata</taxon>
        <taxon>Euteleostomi</taxon>
        <taxon>Amphibia</taxon>
        <taxon>Batrachia</taxon>
        <taxon>Anura</taxon>
        <taxon>Pipoidea</taxon>
        <taxon>Pipidae</taxon>
        <taxon>Pipinae</taxon>
        <taxon>Hymenochirus</taxon>
    </lineage>
</organism>
<keyword evidence="1" id="KW-0812">Transmembrane</keyword>
<gene>
    <name evidence="2" type="ORF">GDO86_012362</name>
</gene>
<feature type="transmembrane region" description="Helical" evidence="1">
    <location>
        <begin position="6"/>
        <end position="36"/>
    </location>
</feature>
<evidence type="ECO:0000256" key="1">
    <source>
        <dbReference type="SAM" id="Phobius"/>
    </source>
</evidence>
<evidence type="ECO:0000313" key="3">
    <source>
        <dbReference type="Proteomes" id="UP000812440"/>
    </source>
</evidence>
<name>A0A8T2IPS0_9PIPI</name>
<dbReference type="AlphaFoldDB" id="A0A8T2IPS0"/>